<proteinExistence type="predicted"/>
<evidence type="ECO:0000313" key="2">
    <source>
        <dbReference type="Proteomes" id="UP000176260"/>
    </source>
</evidence>
<comment type="caution">
    <text evidence="1">The sequence shown here is derived from an EMBL/GenBank/DDBJ whole genome shotgun (WGS) entry which is preliminary data.</text>
</comment>
<gene>
    <name evidence="1" type="ORF">A2Y67_02890</name>
</gene>
<reference evidence="1 2" key="1">
    <citation type="journal article" date="2016" name="Nat. Commun.">
        <title>Thousands of microbial genomes shed light on interconnected biogeochemical processes in an aquifer system.</title>
        <authorList>
            <person name="Anantharaman K."/>
            <person name="Brown C.T."/>
            <person name="Hug L.A."/>
            <person name="Sharon I."/>
            <person name="Castelle C.J."/>
            <person name="Probst A.J."/>
            <person name="Thomas B.C."/>
            <person name="Singh A."/>
            <person name="Wilkins M.J."/>
            <person name="Karaoz U."/>
            <person name="Brodie E.L."/>
            <person name="Williams K.H."/>
            <person name="Hubbard S.S."/>
            <person name="Banfield J.F."/>
        </authorList>
    </citation>
    <scope>NUCLEOTIDE SEQUENCE [LARGE SCALE GENOMIC DNA]</scope>
</reference>
<protein>
    <submittedName>
        <fullName evidence="1">Uncharacterized protein</fullName>
    </submittedName>
</protein>
<dbReference type="EMBL" id="MHIA01000019">
    <property type="protein sequence ID" value="OGY42006.1"/>
    <property type="molecule type" value="Genomic_DNA"/>
</dbReference>
<accession>A0A1G1XQX5</accession>
<evidence type="ECO:0000313" key="1">
    <source>
        <dbReference type="EMBL" id="OGY42006.1"/>
    </source>
</evidence>
<organism evidence="1 2">
    <name type="scientific">Candidatus Buchananbacteria bacterium RBG_13_39_9</name>
    <dbReference type="NCBI Taxonomy" id="1797531"/>
    <lineage>
        <taxon>Bacteria</taxon>
        <taxon>Candidatus Buchananiibacteriota</taxon>
    </lineage>
</organism>
<name>A0A1G1XQX5_9BACT</name>
<dbReference type="AlphaFoldDB" id="A0A1G1XQX5"/>
<dbReference type="Proteomes" id="UP000176260">
    <property type="component" value="Unassembled WGS sequence"/>
</dbReference>
<sequence>MFDDGKPVVLNFKHLYDNVWAAFLKREHSWQRSGIIMPHDFQPKTGKTYECHVQSTMSGTFNYNSQDYDLYFATLADAGTVIDVIEHKFEQPKSLGTLADALKGIKLADLPKEHEIITLETQADKKNSGLMFRPQYLNSDPHAAGKPSMRFFIAVNNGFQLQLGKTYPARVKKINVTDKTTKTEAIIVQVMVEVI</sequence>